<dbReference type="InterPro" id="IPR036754">
    <property type="entry name" value="YbaK/aa-tRNA-synt-asso_dom_sf"/>
</dbReference>
<name>A0ABQ4PCN6_9GAMM</name>
<dbReference type="PANTHER" id="PTHR30411">
    <property type="entry name" value="CYTOPLASMIC PROTEIN"/>
    <property type="match status" value="1"/>
</dbReference>
<protein>
    <recommendedName>
        <fullName evidence="4">Cys-tRNA(Pro)/Cys-tRNA(Cys) deacylase</fullName>
        <ecNumber evidence="4">4.2.-.-</ecNumber>
    </recommendedName>
</protein>
<evidence type="ECO:0000313" key="7">
    <source>
        <dbReference type="Proteomes" id="UP000761574"/>
    </source>
</evidence>
<dbReference type="RefSeq" id="WP_119978654.1">
    <property type="nucleotide sequence ID" value="NZ_BPFB01000011.1"/>
</dbReference>
<dbReference type="InterPro" id="IPR004369">
    <property type="entry name" value="Prolyl-tRNA_editing_YbaK/EbsC"/>
</dbReference>
<dbReference type="InterPro" id="IPR007214">
    <property type="entry name" value="YbaK/aa-tRNA-synth-assoc-dom"/>
</dbReference>
<dbReference type="Proteomes" id="UP000761574">
    <property type="component" value="Unassembled WGS sequence"/>
</dbReference>
<dbReference type="EMBL" id="BPFB01000011">
    <property type="protein sequence ID" value="GIU44876.1"/>
    <property type="molecule type" value="Genomic_DNA"/>
</dbReference>
<gene>
    <name evidence="6" type="primary">ybaK</name>
    <name evidence="6" type="ORF">TUM4630_11580</name>
</gene>
<dbReference type="CDD" id="cd00002">
    <property type="entry name" value="YbaK_deacylase"/>
    <property type="match status" value="1"/>
</dbReference>
<evidence type="ECO:0000313" key="6">
    <source>
        <dbReference type="EMBL" id="GIU44876.1"/>
    </source>
</evidence>
<keyword evidence="7" id="KW-1185">Reference proteome</keyword>
<evidence type="ECO:0000256" key="4">
    <source>
        <dbReference type="PIRNR" id="PIRNR006181"/>
    </source>
</evidence>
<keyword evidence="3 4" id="KW-0456">Lyase</keyword>
<evidence type="ECO:0000256" key="2">
    <source>
        <dbReference type="ARBA" id="ARBA00022917"/>
    </source>
</evidence>
<dbReference type="PANTHER" id="PTHR30411:SF0">
    <property type="entry name" value="CYS-TRNA(PRO)_CYS-TRNA(CYS) DEACYLASE YBAK"/>
    <property type="match status" value="1"/>
</dbReference>
<organism evidence="6 7">
    <name type="scientific">Shewanella algidipiscicola</name>
    <dbReference type="NCBI Taxonomy" id="614070"/>
    <lineage>
        <taxon>Bacteria</taxon>
        <taxon>Pseudomonadati</taxon>
        <taxon>Pseudomonadota</taxon>
        <taxon>Gammaproteobacteria</taxon>
        <taxon>Alteromonadales</taxon>
        <taxon>Shewanellaceae</taxon>
        <taxon>Shewanella</taxon>
    </lineage>
</organism>
<feature type="domain" description="YbaK/aminoacyl-tRNA synthetase-associated" evidence="5">
    <location>
        <begin position="32"/>
        <end position="143"/>
    </location>
</feature>
<dbReference type="EC" id="4.2.-.-" evidence="4"/>
<evidence type="ECO:0000256" key="3">
    <source>
        <dbReference type="ARBA" id="ARBA00023239"/>
    </source>
</evidence>
<comment type="similarity">
    <text evidence="1 4">Belongs to the prolyl-tRNA editing family. YbaK/EbsC subfamily.</text>
</comment>
<sequence length="160" mass="17215">MTPATKALDKANISYSLHEYQHESNAKAFGLEAAEKLNLPLEQVFKTLVAQLDSGQLVVAIIPVDEKLNMKRLAKVAAAKKAAMAPADVVQRATGYILGGVSPIGQKKRLITFIDQSAVKLERCYVSGGRRGLDIGIQPQDLIHATNGKFAWLTDSGSLA</sequence>
<dbReference type="PIRSF" id="PIRSF006181">
    <property type="entry name" value="EbsC_YbaK"/>
    <property type="match status" value="1"/>
</dbReference>
<evidence type="ECO:0000256" key="1">
    <source>
        <dbReference type="ARBA" id="ARBA00009798"/>
    </source>
</evidence>
<accession>A0ABQ4PCN6</accession>
<dbReference type="Gene3D" id="3.90.960.10">
    <property type="entry name" value="YbaK/aminoacyl-tRNA synthetase-associated domain"/>
    <property type="match status" value="1"/>
</dbReference>
<dbReference type="SUPFAM" id="SSF55826">
    <property type="entry name" value="YbaK/ProRS associated domain"/>
    <property type="match status" value="1"/>
</dbReference>
<evidence type="ECO:0000259" key="5">
    <source>
        <dbReference type="Pfam" id="PF04073"/>
    </source>
</evidence>
<dbReference type="Pfam" id="PF04073">
    <property type="entry name" value="tRNA_edit"/>
    <property type="match status" value="1"/>
</dbReference>
<reference evidence="6 7" key="1">
    <citation type="submission" date="2021-05" db="EMBL/GenBank/DDBJ databases">
        <title>Molecular characterization for Shewanella algae harboring chromosomal blaOXA-55-like strains isolated from clinical and environment sample.</title>
        <authorList>
            <person name="Ohama Y."/>
            <person name="Aoki K."/>
            <person name="Harada S."/>
            <person name="Moriya K."/>
            <person name="Ishii Y."/>
            <person name="Tateda K."/>
        </authorList>
    </citation>
    <scope>NUCLEOTIDE SEQUENCE [LARGE SCALE GENOMIC DNA]</scope>
    <source>
        <strain evidence="6 7">LMG 23746</strain>
    </source>
</reference>
<keyword evidence="2 4" id="KW-0648">Protein biosynthesis</keyword>
<proteinExistence type="inferred from homology"/>
<dbReference type="NCBIfam" id="TIGR00011">
    <property type="entry name" value="YbaK_EbsC"/>
    <property type="match status" value="1"/>
</dbReference>
<comment type="caution">
    <text evidence="6">The sequence shown here is derived from an EMBL/GenBank/DDBJ whole genome shotgun (WGS) entry which is preliminary data.</text>
</comment>